<keyword evidence="1" id="KW-1133">Transmembrane helix</keyword>
<name>A0A545TB29_9PROT</name>
<dbReference type="OrthoDB" id="8601734at2"/>
<evidence type="ECO:0000313" key="2">
    <source>
        <dbReference type="EMBL" id="TQV74406.1"/>
    </source>
</evidence>
<accession>A0A545TB29</accession>
<dbReference type="Proteomes" id="UP000315252">
    <property type="component" value="Unassembled WGS sequence"/>
</dbReference>
<protein>
    <submittedName>
        <fullName evidence="2">Uncharacterized protein</fullName>
    </submittedName>
</protein>
<dbReference type="AlphaFoldDB" id="A0A545TB29"/>
<feature type="transmembrane region" description="Helical" evidence="1">
    <location>
        <begin position="6"/>
        <end position="25"/>
    </location>
</feature>
<evidence type="ECO:0000256" key="1">
    <source>
        <dbReference type="SAM" id="Phobius"/>
    </source>
</evidence>
<gene>
    <name evidence="2" type="ORF">FKG95_24305</name>
</gene>
<dbReference type="RefSeq" id="WP_142899037.1">
    <property type="nucleotide sequence ID" value="NZ_ML660061.1"/>
</dbReference>
<reference evidence="2 3" key="1">
    <citation type="submission" date="2019-06" db="EMBL/GenBank/DDBJ databases">
        <title>Whole genome sequence for Rhodospirillaceae sp. R148.</title>
        <authorList>
            <person name="Wang G."/>
        </authorList>
    </citation>
    <scope>NUCLEOTIDE SEQUENCE [LARGE SCALE GENOMIC DNA]</scope>
    <source>
        <strain evidence="2 3">R148</strain>
    </source>
</reference>
<keyword evidence="1" id="KW-0472">Membrane</keyword>
<proteinExistence type="predicted"/>
<keyword evidence="1" id="KW-0812">Transmembrane</keyword>
<keyword evidence="3" id="KW-1185">Reference proteome</keyword>
<evidence type="ECO:0000313" key="3">
    <source>
        <dbReference type="Proteomes" id="UP000315252"/>
    </source>
</evidence>
<dbReference type="EMBL" id="VHSH01000010">
    <property type="protein sequence ID" value="TQV74406.1"/>
    <property type="molecule type" value="Genomic_DNA"/>
</dbReference>
<organism evidence="2 3">
    <name type="scientific">Denitrobaculum tricleocarpae</name>
    <dbReference type="NCBI Taxonomy" id="2591009"/>
    <lineage>
        <taxon>Bacteria</taxon>
        <taxon>Pseudomonadati</taxon>
        <taxon>Pseudomonadota</taxon>
        <taxon>Alphaproteobacteria</taxon>
        <taxon>Rhodospirillales</taxon>
        <taxon>Rhodospirillaceae</taxon>
        <taxon>Denitrobaculum</taxon>
    </lineage>
</organism>
<sequence>MLMELIATFALGFCAAGVVMLLRRFTSGRLPRWSTPLAAGLAMISFTLWSEYTWFSRTEAGLPESFEVVTQHEHTSIFRPWTKLTPFVDRFSAIDKNALRRNEQVPGQVMAEVLMVARHTGNARLPVLIDCPGTRRADLSDGMEFDEAGALVDADWFQLTSDDPLLKTVCAAK</sequence>
<comment type="caution">
    <text evidence="2">The sequence shown here is derived from an EMBL/GenBank/DDBJ whole genome shotgun (WGS) entry which is preliminary data.</text>
</comment>